<dbReference type="FunFam" id="3.20.20.70:FF:000118">
    <property type="entry name" value="Alpha-galactosidase"/>
    <property type="match status" value="1"/>
</dbReference>
<accession>A0A9C7PUL5</accession>
<keyword evidence="9" id="KW-1185">Reference proteome</keyword>
<reference evidence="8" key="1">
    <citation type="journal article" date="2022" name="Proc. Natl. Acad. Sci. U.S.A.">
        <title>Life cycle and functional genomics of the unicellular red alga Galdieria for elucidating algal and plant evolution and industrial use.</title>
        <authorList>
            <person name="Hirooka S."/>
            <person name="Itabashi T."/>
            <person name="Ichinose T.M."/>
            <person name="Onuma R."/>
            <person name="Fujiwara T."/>
            <person name="Yamashita S."/>
            <person name="Jong L.W."/>
            <person name="Tomita R."/>
            <person name="Iwane A.H."/>
            <person name="Miyagishima S.Y."/>
        </authorList>
    </citation>
    <scope>NUCLEOTIDE SEQUENCE</scope>
    <source>
        <strain evidence="8">NBRC 102759</strain>
    </source>
</reference>
<dbReference type="Gene3D" id="2.70.98.60">
    <property type="entry name" value="alpha-galactosidase from lactobacil brevis"/>
    <property type="match status" value="2"/>
</dbReference>
<protein>
    <recommendedName>
        <fullName evidence="2">alpha-galactosidase</fullName>
        <ecNumber evidence="2">3.2.1.22</ecNumber>
    </recommendedName>
</protein>
<dbReference type="Gene3D" id="3.20.20.70">
    <property type="entry name" value="Aldolase class I"/>
    <property type="match status" value="1"/>
</dbReference>
<dbReference type="GO" id="GO:0016052">
    <property type="term" value="P:carbohydrate catabolic process"/>
    <property type="evidence" value="ECO:0007669"/>
    <property type="project" value="InterPro"/>
</dbReference>
<dbReference type="CDD" id="cd14791">
    <property type="entry name" value="GH36"/>
    <property type="match status" value="1"/>
</dbReference>
<evidence type="ECO:0000256" key="3">
    <source>
        <dbReference type="ARBA" id="ARBA00022801"/>
    </source>
</evidence>
<dbReference type="AlphaFoldDB" id="A0A9C7PUL5"/>
<dbReference type="InterPro" id="IPR013780">
    <property type="entry name" value="Glyco_hydro_b"/>
</dbReference>
<dbReference type="PANTHER" id="PTHR43053:SF3">
    <property type="entry name" value="ALPHA-GALACTOSIDASE C-RELATED"/>
    <property type="match status" value="1"/>
</dbReference>
<dbReference type="InterPro" id="IPR031704">
    <property type="entry name" value="Glyco_hydro_36_N"/>
</dbReference>
<dbReference type="Proteomes" id="UP001061958">
    <property type="component" value="Unassembled WGS sequence"/>
</dbReference>
<dbReference type="SUPFAM" id="SSF51445">
    <property type="entry name" value="(Trans)glycosidases"/>
    <property type="match status" value="1"/>
</dbReference>
<dbReference type="GO" id="GO:0004557">
    <property type="term" value="F:alpha-galactosidase activity"/>
    <property type="evidence" value="ECO:0007669"/>
    <property type="project" value="UniProtKB-EC"/>
</dbReference>
<gene>
    <name evidence="8" type="ORF">GpartN1_g2411.t1</name>
</gene>
<reference evidence="8" key="2">
    <citation type="submission" date="2022-01" db="EMBL/GenBank/DDBJ databases">
        <authorList>
            <person name="Hirooka S."/>
            <person name="Miyagishima S.Y."/>
        </authorList>
    </citation>
    <scope>NUCLEOTIDE SEQUENCE</scope>
    <source>
        <strain evidence="8">NBRC 102759</strain>
    </source>
</reference>
<dbReference type="InterPro" id="IPR038417">
    <property type="entry name" value="Alpga-gal_N_sf"/>
</dbReference>
<organism evidence="8 9">
    <name type="scientific">Galdieria partita</name>
    <dbReference type="NCBI Taxonomy" id="83374"/>
    <lineage>
        <taxon>Eukaryota</taxon>
        <taxon>Rhodophyta</taxon>
        <taxon>Bangiophyceae</taxon>
        <taxon>Galdieriales</taxon>
        <taxon>Galdieriaceae</taxon>
        <taxon>Galdieria</taxon>
    </lineage>
</organism>
<dbReference type="Pfam" id="PF16875">
    <property type="entry name" value="Glyco_hydro_36N"/>
    <property type="match status" value="1"/>
</dbReference>
<dbReference type="InterPro" id="IPR002252">
    <property type="entry name" value="Glyco_hydro_36"/>
</dbReference>
<feature type="region of interest" description="Disordered" evidence="5">
    <location>
        <begin position="241"/>
        <end position="260"/>
    </location>
</feature>
<dbReference type="Pfam" id="PF16874">
    <property type="entry name" value="Glyco_hydro_36C"/>
    <property type="match status" value="1"/>
</dbReference>
<evidence type="ECO:0000256" key="4">
    <source>
        <dbReference type="ARBA" id="ARBA00023295"/>
    </source>
</evidence>
<dbReference type="InterPro" id="IPR031705">
    <property type="entry name" value="Glyco_hydro_36_C"/>
</dbReference>
<dbReference type="InterPro" id="IPR013785">
    <property type="entry name" value="Aldolase_TIM"/>
</dbReference>
<evidence type="ECO:0000256" key="1">
    <source>
        <dbReference type="ARBA" id="ARBA00001255"/>
    </source>
</evidence>
<dbReference type="InterPro" id="IPR017853">
    <property type="entry name" value="GH"/>
</dbReference>
<sequence>MYTHKSPRFRCQEAIIQSSPGIYYDSLTRTFRLRCKNSVYAFRVDDSRNLEHLYWGSSIPLEDDLLFLGFGNNPTPFDPKGYIGDSWESLNPLGFADLKHLDPDEVAEKWKTYTVEAQTPRATEPRRLENASWRLWNMDKLKRTGSTSSGVDQHGGYASDEKEQSTDKASHDDSHVKSSSSLEVVYDDEPWSGGDGSEVSSPSHFRTDSVDTGHSSSEKEEESSESIGKRRFSSRKSLSTWKRSPSLRRGEGGGLDKNLPSLENLEDEFLSCSRFGSFASPTPRQQQQNVWINLDPEIVGKNTKLLEYSDRGTGDYRSCSFEMEYSDGTTLSPLVYSSHRIFPGKLAPPYPLPGLYVNFDSEATTLELTMIDPLTKVAVVLYYTAFHEYDVIVRRTLFRNHLDESLIIRRCFSCTQDFDTDDFYLTQLSGSWARERQMVTKKLCQGISLVESTRGASSHQHNPFGVITIGTPKEDQGEAFALSLVYSGNFRLESELVESGRLRVNMGINPQQFSWDLGPGEEFSTPEVVLCYSDKGLGGISQQYHRLYRYHLIPPMWRHKVCPVLINTWEAMYFNVTHEAVVELAKRAKECGIELVVLDDGWFGNRNNTRSGLGDWKANRTKFPFGLEGLCREINELGLRFGIWIEPEMVNIESELYHKHPDWCLHIPRRARTTGRNQLVLDFSQEAVRNHVIEEVSSILSSCHIEYVKWDMNRHLTEVFSQAFPPERQGEIAHRHILGVYEAFARITSAFPHVLIESCSGGGGRFDPGMLYYSPQIWCSDNTDALSRVQIQYGTSLVYPVCSMGSHVSSIPNHQTLRSTTMKTRTLVAMCGSFGYEMDVRQLSREEVEEIKSYVELRNEYAPLILFGTMYRLWNPFSSDSGAWMFVNDEKTEAIVIAVNLNRPIGLQLPRMHLCGIQEDWVYLVEELCPGKRRTNVSTGAIETDPSGVFQWSTKTGGVTLKLSGRTLMKVGLPVKFIFEGDSLLFSVRAVSLLS</sequence>
<evidence type="ECO:0000313" key="8">
    <source>
        <dbReference type="EMBL" id="GJQ10620.1"/>
    </source>
</evidence>
<comment type="caution">
    <text evidence="8">The sequence shown here is derived from an EMBL/GenBank/DDBJ whole genome shotgun (WGS) entry which is preliminary data.</text>
</comment>
<feature type="domain" description="Glycosyl hydrolase family 36 N-terminal" evidence="7">
    <location>
        <begin position="298"/>
        <end position="517"/>
    </location>
</feature>
<dbReference type="InterPro" id="IPR050985">
    <property type="entry name" value="Alpha-glycosidase_related"/>
</dbReference>
<feature type="domain" description="Glycosyl hydrolase family 36 C-terminal" evidence="6">
    <location>
        <begin position="883"/>
        <end position="978"/>
    </location>
</feature>
<keyword evidence="4" id="KW-0326">Glycosidase</keyword>
<comment type="catalytic activity">
    <reaction evidence="1">
        <text>Hydrolysis of terminal, non-reducing alpha-D-galactose residues in alpha-D-galactosides, including galactose oligosaccharides, galactomannans and galactolipids.</text>
        <dbReference type="EC" id="3.2.1.22"/>
    </reaction>
</comment>
<evidence type="ECO:0000259" key="6">
    <source>
        <dbReference type="Pfam" id="PF16874"/>
    </source>
</evidence>
<evidence type="ECO:0000313" key="9">
    <source>
        <dbReference type="Proteomes" id="UP001061958"/>
    </source>
</evidence>
<feature type="region of interest" description="Disordered" evidence="5">
    <location>
        <begin position="144"/>
        <end position="231"/>
    </location>
</feature>
<dbReference type="Gene3D" id="2.60.40.1180">
    <property type="entry name" value="Golgi alpha-mannosidase II"/>
    <property type="match status" value="1"/>
</dbReference>
<dbReference type="PROSITE" id="PS00512">
    <property type="entry name" value="ALPHA_GALACTOSIDASE"/>
    <property type="match status" value="1"/>
</dbReference>
<proteinExistence type="predicted"/>
<evidence type="ECO:0000256" key="5">
    <source>
        <dbReference type="SAM" id="MobiDB-lite"/>
    </source>
</evidence>
<evidence type="ECO:0000256" key="2">
    <source>
        <dbReference type="ARBA" id="ARBA00012755"/>
    </source>
</evidence>
<dbReference type="EMBL" id="BQMJ01000017">
    <property type="protein sequence ID" value="GJQ10620.1"/>
    <property type="molecule type" value="Genomic_DNA"/>
</dbReference>
<dbReference type="PANTHER" id="PTHR43053">
    <property type="entry name" value="GLYCOSIDASE FAMILY 31"/>
    <property type="match status" value="1"/>
</dbReference>
<dbReference type="InterPro" id="IPR000111">
    <property type="entry name" value="Glyco_hydro_27/36_CS"/>
</dbReference>
<feature type="compositionally biased region" description="Basic and acidic residues" evidence="5">
    <location>
        <begin position="159"/>
        <end position="176"/>
    </location>
</feature>
<name>A0A9C7PUL5_9RHOD</name>
<keyword evidence="3" id="KW-0378">Hydrolase</keyword>
<dbReference type="OrthoDB" id="5795902at2759"/>
<dbReference type="Pfam" id="PF02065">
    <property type="entry name" value="Melibiase"/>
    <property type="match status" value="1"/>
</dbReference>
<dbReference type="EC" id="3.2.1.22" evidence="2"/>
<dbReference type="PRINTS" id="PR00743">
    <property type="entry name" value="GLHYDRLASE36"/>
</dbReference>
<evidence type="ECO:0000259" key="7">
    <source>
        <dbReference type="Pfam" id="PF16875"/>
    </source>
</evidence>